<dbReference type="EC" id="5.4.2.7" evidence="4"/>
<dbReference type="InterPro" id="IPR024052">
    <property type="entry name" value="Phosphopentomutase_DeoB_cap_sf"/>
</dbReference>
<evidence type="ECO:0000313" key="6">
    <source>
        <dbReference type="EMBL" id="MEK7949431.1"/>
    </source>
</evidence>
<dbReference type="Pfam" id="PF01676">
    <property type="entry name" value="Metalloenzyme"/>
    <property type="match status" value="1"/>
</dbReference>
<evidence type="ECO:0000256" key="1">
    <source>
        <dbReference type="ARBA" id="ARBA00010373"/>
    </source>
</evidence>
<evidence type="ECO:0000313" key="7">
    <source>
        <dbReference type="Proteomes" id="UP001371305"/>
    </source>
</evidence>
<dbReference type="SUPFAM" id="SSF143856">
    <property type="entry name" value="DeoB insert domain-like"/>
    <property type="match status" value="1"/>
</dbReference>
<dbReference type="PANTHER" id="PTHR21110:SF0">
    <property type="entry name" value="PHOSPHOPENTOMUTASE"/>
    <property type="match status" value="1"/>
</dbReference>
<keyword evidence="2" id="KW-0479">Metal-binding</keyword>
<dbReference type="Gene3D" id="3.30.70.1250">
    <property type="entry name" value="Phosphopentomutase"/>
    <property type="match status" value="1"/>
</dbReference>
<dbReference type="InterPro" id="IPR006124">
    <property type="entry name" value="Metalloenzyme"/>
</dbReference>
<name>A0ABU9AP40_9BACT</name>
<reference evidence="6 7" key="1">
    <citation type="submission" date="2024-04" db="EMBL/GenBank/DDBJ databases">
        <title>Luteolibacter sp. isolated from soil.</title>
        <authorList>
            <person name="An J."/>
        </authorList>
    </citation>
    <scope>NUCLEOTIDE SEQUENCE [LARGE SCALE GENOMIC DNA]</scope>
    <source>
        <strain evidence="6 7">Y139</strain>
    </source>
</reference>
<dbReference type="PANTHER" id="PTHR21110">
    <property type="entry name" value="PHOSPHOPENTOMUTASE"/>
    <property type="match status" value="1"/>
</dbReference>
<evidence type="ECO:0000259" key="5">
    <source>
        <dbReference type="Pfam" id="PF01676"/>
    </source>
</evidence>
<dbReference type="PIRSF" id="PIRSF001491">
    <property type="entry name" value="Ppentomutase"/>
    <property type="match status" value="1"/>
</dbReference>
<evidence type="ECO:0000256" key="3">
    <source>
        <dbReference type="ARBA" id="ARBA00023211"/>
    </source>
</evidence>
<feature type="domain" description="Metalloenzyme" evidence="5">
    <location>
        <begin position="2"/>
        <end position="335"/>
    </location>
</feature>
<keyword evidence="7" id="KW-1185">Reference proteome</keyword>
<organism evidence="6 7">
    <name type="scientific">Luteolibacter soli</name>
    <dbReference type="NCBI Taxonomy" id="3135280"/>
    <lineage>
        <taxon>Bacteria</taxon>
        <taxon>Pseudomonadati</taxon>
        <taxon>Verrucomicrobiota</taxon>
        <taxon>Verrucomicrobiia</taxon>
        <taxon>Verrucomicrobiales</taxon>
        <taxon>Verrucomicrobiaceae</taxon>
        <taxon>Luteolibacter</taxon>
    </lineage>
</organism>
<dbReference type="InterPro" id="IPR010045">
    <property type="entry name" value="DeoB"/>
</dbReference>
<dbReference type="NCBIfam" id="NF003766">
    <property type="entry name" value="PRK05362.1"/>
    <property type="match status" value="1"/>
</dbReference>
<gene>
    <name evidence="6" type="ORF">WKV53_02930</name>
</gene>
<dbReference type="NCBIfam" id="TIGR01696">
    <property type="entry name" value="deoB"/>
    <property type="match status" value="1"/>
</dbReference>
<dbReference type="Gene3D" id="3.40.720.10">
    <property type="entry name" value="Alkaline Phosphatase, subunit A"/>
    <property type="match status" value="1"/>
</dbReference>
<accession>A0ABU9AP40</accession>
<proteinExistence type="inferred from homology"/>
<dbReference type="InterPro" id="IPR017850">
    <property type="entry name" value="Alkaline_phosphatase_core_sf"/>
</dbReference>
<dbReference type="Proteomes" id="UP001371305">
    <property type="component" value="Unassembled WGS sequence"/>
</dbReference>
<keyword evidence="6" id="KW-0413">Isomerase</keyword>
<keyword evidence="3" id="KW-0464">Manganese</keyword>
<comment type="caution">
    <text evidence="6">The sequence shown here is derived from an EMBL/GenBank/DDBJ whole genome shotgun (WGS) entry which is preliminary data.</text>
</comment>
<sequence>MKRALVIVLDSVGCGAAKDAADYGDEGADTLGHLFEREGLELPNLAKLGLGSSASYPNAASAIMSEASAGKDTTTGHWELAGCVLEQAFDTFESFPQDLLDEIGGPFLGNKAASGTEILTELGEEHLRTGHPIVYTSADSVLQLAAHEERYGLEKLWALCHQAREVLDKRGIRIGRVIARPFLGDSAASFKRTSNRHDYSLMPPETVLNRLQAVGVETIGVGKISDIFAGAGISESHPTKSNADGMAVIEKLWAEQRPQPHLIFANLVDFDMLFGHRRDPAGYAQCLREFDAWLGGFLPKVGEDFLLITADHGNDPYHHGTDHTRERVPLLTANAPVPPVDSADFTQVARLLERHFA</sequence>
<comment type="similarity">
    <text evidence="1">Belongs to the phosphopentomutase family.</text>
</comment>
<evidence type="ECO:0000256" key="4">
    <source>
        <dbReference type="NCBIfam" id="TIGR01696"/>
    </source>
</evidence>
<dbReference type="SUPFAM" id="SSF53649">
    <property type="entry name" value="Alkaline phosphatase-like"/>
    <property type="match status" value="1"/>
</dbReference>
<dbReference type="CDD" id="cd16009">
    <property type="entry name" value="PPM"/>
    <property type="match status" value="1"/>
</dbReference>
<dbReference type="GO" id="GO:0008973">
    <property type="term" value="F:phosphopentomutase activity"/>
    <property type="evidence" value="ECO:0007669"/>
    <property type="project" value="UniProtKB-EC"/>
</dbReference>
<dbReference type="RefSeq" id="WP_341402848.1">
    <property type="nucleotide sequence ID" value="NZ_JBBUKT010000001.1"/>
</dbReference>
<dbReference type="EMBL" id="JBBUKT010000001">
    <property type="protein sequence ID" value="MEK7949431.1"/>
    <property type="molecule type" value="Genomic_DNA"/>
</dbReference>
<evidence type="ECO:0000256" key="2">
    <source>
        <dbReference type="ARBA" id="ARBA00022723"/>
    </source>
</evidence>
<protein>
    <recommendedName>
        <fullName evidence="4">Phosphopentomutase</fullName>
        <ecNumber evidence="4">5.4.2.7</ecNumber>
    </recommendedName>
</protein>